<keyword evidence="3" id="KW-1185">Reference proteome</keyword>
<dbReference type="GO" id="GO:0010181">
    <property type="term" value="F:FMN binding"/>
    <property type="evidence" value="ECO:0007669"/>
    <property type="project" value="TreeGrafter"/>
</dbReference>
<reference evidence="2 3" key="1">
    <citation type="submission" date="2018-08" db="EMBL/GenBank/DDBJ databases">
        <title>Genomic Encyclopedia of Archaeal and Bacterial Type Strains, Phase II (KMG-II): from individual species to whole genera.</title>
        <authorList>
            <person name="Goeker M."/>
        </authorList>
    </citation>
    <scope>NUCLEOTIDE SEQUENCE [LARGE SCALE GENOMIC DNA]</scope>
    <source>
        <strain evidence="2 3">DSM 45791</strain>
    </source>
</reference>
<evidence type="ECO:0000259" key="1">
    <source>
        <dbReference type="Pfam" id="PF12724"/>
    </source>
</evidence>
<evidence type="ECO:0000313" key="2">
    <source>
        <dbReference type="EMBL" id="REH34837.1"/>
    </source>
</evidence>
<dbReference type="AlphaFoldDB" id="A0A3E0GY07"/>
<dbReference type="PANTHER" id="PTHR38030">
    <property type="entry name" value="PROTOPORPHYRINOGEN IX DEHYDROGENASE [MENAQUINONE]"/>
    <property type="match status" value="1"/>
</dbReference>
<gene>
    <name evidence="2" type="ORF">BCF44_119113</name>
</gene>
<sequence>MVSVLVGYASAHGSTEEIAGRIADRLAVDDIHVDLRRMTDVREIGGYDAVVLGSAVHNQRWLPEAAAAVKRLRSELLDKPLWAFSVGMPGALPRALRSLAMREEAEIRGLDLESLHPRDHHLFTGVIRPEHLPLFGRVVMRVMGVRFGDFRDWAEIDRWTDEVAAALHGHQVAT</sequence>
<evidence type="ECO:0000313" key="3">
    <source>
        <dbReference type="Proteomes" id="UP000256269"/>
    </source>
</evidence>
<dbReference type="GO" id="GO:0006783">
    <property type="term" value="P:heme biosynthetic process"/>
    <property type="evidence" value="ECO:0007669"/>
    <property type="project" value="TreeGrafter"/>
</dbReference>
<name>A0A3E0GY07_9PSEU</name>
<dbReference type="RefSeq" id="WP_116180239.1">
    <property type="nucleotide sequence ID" value="NZ_CP144375.1"/>
</dbReference>
<proteinExistence type="predicted"/>
<dbReference type="Proteomes" id="UP000256269">
    <property type="component" value="Unassembled WGS sequence"/>
</dbReference>
<accession>A0A3E0GY07</accession>
<comment type="caution">
    <text evidence="2">The sequence shown here is derived from an EMBL/GenBank/DDBJ whole genome shotgun (WGS) entry which is preliminary data.</text>
</comment>
<dbReference type="GO" id="GO:0070819">
    <property type="term" value="F:menaquinone-dependent protoporphyrinogen oxidase activity"/>
    <property type="evidence" value="ECO:0007669"/>
    <property type="project" value="TreeGrafter"/>
</dbReference>
<dbReference type="InterPro" id="IPR052200">
    <property type="entry name" value="Protoporphyrinogen_IX_DH"/>
</dbReference>
<dbReference type="EMBL" id="QUNO01000019">
    <property type="protein sequence ID" value="REH34837.1"/>
    <property type="molecule type" value="Genomic_DNA"/>
</dbReference>
<dbReference type="InterPro" id="IPR029039">
    <property type="entry name" value="Flavoprotein-like_sf"/>
</dbReference>
<dbReference type="InterPro" id="IPR026816">
    <property type="entry name" value="Flavodoxin_dom"/>
</dbReference>
<dbReference type="Gene3D" id="3.40.50.360">
    <property type="match status" value="1"/>
</dbReference>
<dbReference type="PANTHER" id="PTHR38030:SF2">
    <property type="entry name" value="PROTOPORPHYRINOGEN IX DEHYDROGENASE [QUINONE]"/>
    <property type="match status" value="1"/>
</dbReference>
<dbReference type="Pfam" id="PF12724">
    <property type="entry name" value="Flavodoxin_5"/>
    <property type="match status" value="1"/>
</dbReference>
<protein>
    <submittedName>
        <fullName evidence="2">Menaquinone-dependent protoporphyrinogen oxidase</fullName>
    </submittedName>
</protein>
<feature type="domain" description="Flavodoxin" evidence="1">
    <location>
        <begin position="5"/>
        <end position="143"/>
    </location>
</feature>
<organism evidence="2 3">
    <name type="scientific">Kutzneria buriramensis</name>
    <dbReference type="NCBI Taxonomy" id="1045776"/>
    <lineage>
        <taxon>Bacteria</taxon>
        <taxon>Bacillati</taxon>
        <taxon>Actinomycetota</taxon>
        <taxon>Actinomycetes</taxon>
        <taxon>Pseudonocardiales</taxon>
        <taxon>Pseudonocardiaceae</taxon>
        <taxon>Kutzneria</taxon>
    </lineage>
</organism>
<dbReference type="OrthoDB" id="129384at2"/>
<dbReference type="SUPFAM" id="SSF52218">
    <property type="entry name" value="Flavoproteins"/>
    <property type="match status" value="1"/>
</dbReference>